<name>A0A839K1X0_9FIRM</name>
<dbReference type="Proteomes" id="UP000574276">
    <property type="component" value="Unassembled WGS sequence"/>
</dbReference>
<evidence type="ECO:0000313" key="2">
    <source>
        <dbReference type="Proteomes" id="UP000574276"/>
    </source>
</evidence>
<dbReference type="AlphaFoldDB" id="A0A839K1X0"/>
<evidence type="ECO:0000313" key="1">
    <source>
        <dbReference type="EMBL" id="MBB2183407.1"/>
    </source>
</evidence>
<keyword evidence="1" id="KW-0378">Hydrolase</keyword>
<dbReference type="EMBL" id="JACEGA010000001">
    <property type="protein sequence ID" value="MBB2183407.1"/>
    <property type="molecule type" value="Genomic_DNA"/>
</dbReference>
<dbReference type="InterPro" id="IPR036866">
    <property type="entry name" value="RibonucZ/Hydroxyglut_hydro"/>
</dbReference>
<dbReference type="Gene3D" id="3.60.15.10">
    <property type="entry name" value="Ribonuclease Z/Hydroxyacylglutathione hydrolase-like"/>
    <property type="match status" value="1"/>
</dbReference>
<organism evidence="1 2">
    <name type="scientific">Variimorphobacter saccharofermentans</name>
    <dbReference type="NCBI Taxonomy" id="2755051"/>
    <lineage>
        <taxon>Bacteria</taxon>
        <taxon>Bacillati</taxon>
        <taxon>Bacillota</taxon>
        <taxon>Clostridia</taxon>
        <taxon>Lachnospirales</taxon>
        <taxon>Lachnospiraceae</taxon>
        <taxon>Variimorphobacter</taxon>
    </lineage>
</organism>
<comment type="caution">
    <text evidence="1">The sequence shown here is derived from an EMBL/GenBank/DDBJ whole genome shotgun (WGS) entry which is preliminary data.</text>
</comment>
<gene>
    <name evidence="1" type="ORF">H0486_11005</name>
</gene>
<protein>
    <submittedName>
        <fullName evidence="1">MBL fold metallo-hydrolase</fullName>
    </submittedName>
</protein>
<dbReference type="GO" id="GO:0016787">
    <property type="term" value="F:hydrolase activity"/>
    <property type="evidence" value="ECO:0007669"/>
    <property type="project" value="UniProtKB-KW"/>
</dbReference>
<keyword evidence="2" id="KW-1185">Reference proteome</keyword>
<dbReference type="RefSeq" id="WP_228353064.1">
    <property type="nucleotide sequence ID" value="NZ_JACEGA010000001.1"/>
</dbReference>
<reference evidence="1 2" key="1">
    <citation type="submission" date="2020-07" db="EMBL/GenBank/DDBJ databases">
        <title>Characterization and genome sequencing of isolate MD1, a novel member within the family Lachnospiraceae.</title>
        <authorList>
            <person name="Rettenmaier R."/>
            <person name="Di Bello L."/>
            <person name="Zinser C."/>
            <person name="Scheitz K."/>
            <person name="Liebl W."/>
            <person name="Zverlov V."/>
        </authorList>
    </citation>
    <scope>NUCLEOTIDE SEQUENCE [LARGE SCALE GENOMIC DNA]</scope>
    <source>
        <strain evidence="1 2">MD1</strain>
    </source>
</reference>
<proteinExistence type="predicted"/>
<sequence>MKITHIRHATFLLQIGGKKILVDPMLNNKGTYRAVEKVPNTNMNPLVELPVTIETLSQDYRTLLAQLFFL</sequence>
<accession>A0A839K1X0</accession>